<feature type="domain" description="STAS" evidence="1">
    <location>
        <begin position="15"/>
        <end position="87"/>
    </location>
</feature>
<dbReference type="Pfam" id="PF01740">
    <property type="entry name" value="STAS"/>
    <property type="match status" value="1"/>
</dbReference>
<dbReference type="InterPro" id="IPR002645">
    <property type="entry name" value="STAS_dom"/>
</dbReference>
<dbReference type="EMBL" id="BLAD01000151">
    <property type="protein sequence ID" value="GES06332.1"/>
    <property type="molecule type" value="Genomic_DNA"/>
</dbReference>
<reference evidence="2 3" key="1">
    <citation type="submission" date="2019-10" db="EMBL/GenBank/DDBJ databases">
        <title>Whole genome shotgun sequence of Acrocarpospora corrugata NBRC 13972.</title>
        <authorList>
            <person name="Ichikawa N."/>
            <person name="Kimura A."/>
            <person name="Kitahashi Y."/>
            <person name="Komaki H."/>
            <person name="Oguchi A."/>
        </authorList>
    </citation>
    <scope>NUCLEOTIDE SEQUENCE [LARGE SCALE GENOMIC DNA]</scope>
    <source>
        <strain evidence="2 3">NBRC 13972</strain>
    </source>
</reference>
<dbReference type="AlphaFoldDB" id="A0A5M3WE26"/>
<dbReference type="PROSITE" id="PS50801">
    <property type="entry name" value="STAS"/>
    <property type="match status" value="1"/>
</dbReference>
<dbReference type="Gene3D" id="3.30.750.24">
    <property type="entry name" value="STAS domain"/>
    <property type="match status" value="1"/>
</dbReference>
<name>A0A5M3WE26_9ACTN</name>
<comment type="caution">
    <text evidence="2">The sequence shown here is derived from an EMBL/GenBank/DDBJ whole genome shotgun (WGS) entry which is preliminary data.</text>
</comment>
<evidence type="ECO:0000313" key="3">
    <source>
        <dbReference type="Proteomes" id="UP000334990"/>
    </source>
</evidence>
<evidence type="ECO:0000313" key="2">
    <source>
        <dbReference type="EMBL" id="GES06332.1"/>
    </source>
</evidence>
<accession>A0A5M3WE26</accession>
<dbReference type="SUPFAM" id="SSF52091">
    <property type="entry name" value="SpoIIaa-like"/>
    <property type="match status" value="1"/>
</dbReference>
<sequence>MSELAVDEFIIDYRIVILSLNGALSSATCATFRDALARAVAVRHPAQIIVDATRLASTDSAGLSALAESAEHVRGTGGRMIVVGTGPHRPSLTGLPDTVATVGAALSELRGRGGSSDQP</sequence>
<dbReference type="Proteomes" id="UP000334990">
    <property type="component" value="Unassembled WGS sequence"/>
</dbReference>
<protein>
    <recommendedName>
        <fullName evidence="1">STAS domain-containing protein</fullName>
    </recommendedName>
</protein>
<evidence type="ECO:0000259" key="1">
    <source>
        <dbReference type="PROSITE" id="PS50801"/>
    </source>
</evidence>
<proteinExistence type="predicted"/>
<gene>
    <name evidence="2" type="ORF">Acor_84010</name>
</gene>
<keyword evidence="3" id="KW-1185">Reference proteome</keyword>
<dbReference type="InterPro" id="IPR036513">
    <property type="entry name" value="STAS_dom_sf"/>
</dbReference>
<dbReference type="RefSeq" id="WP_155342243.1">
    <property type="nucleotide sequence ID" value="NZ_BAAABN010000075.1"/>
</dbReference>
<organism evidence="2 3">
    <name type="scientific">Acrocarpospora corrugata</name>
    <dbReference type="NCBI Taxonomy" id="35763"/>
    <lineage>
        <taxon>Bacteria</taxon>
        <taxon>Bacillati</taxon>
        <taxon>Actinomycetota</taxon>
        <taxon>Actinomycetes</taxon>
        <taxon>Streptosporangiales</taxon>
        <taxon>Streptosporangiaceae</taxon>
        <taxon>Acrocarpospora</taxon>
    </lineage>
</organism>
<dbReference type="CDD" id="cd07043">
    <property type="entry name" value="STAS_anti-anti-sigma_factors"/>
    <property type="match status" value="1"/>
</dbReference>